<sequence length="49" mass="5725">MKYSELGFWLKKSAEWVDGYYKRLKNKPVRPNLSPGEFRALLPNSPPQS</sequence>
<evidence type="ECO:0000313" key="1">
    <source>
        <dbReference type="EMBL" id="SVD58028.1"/>
    </source>
</evidence>
<dbReference type="AlphaFoldDB" id="A0A382WIS9"/>
<accession>A0A382WIS9</accession>
<dbReference type="EMBL" id="UINC01159756">
    <property type="protein sequence ID" value="SVD58028.1"/>
    <property type="molecule type" value="Genomic_DNA"/>
</dbReference>
<proteinExistence type="predicted"/>
<reference evidence="1" key="1">
    <citation type="submission" date="2018-05" db="EMBL/GenBank/DDBJ databases">
        <authorList>
            <person name="Lanie J.A."/>
            <person name="Ng W.-L."/>
            <person name="Kazmierczak K.M."/>
            <person name="Andrzejewski T.M."/>
            <person name="Davidsen T.M."/>
            <person name="Wayne K.J."/>
            <person name="Tettelin H."/>
            <person name="Glass J.I."/>
            <person name="Rusch D."/>
            <person name="Podicherti R."/>
            <person name="Tsui H.-C.T."/>
            <person name="Winkler M.E."/>
        </authorList>
    </citation>
    <scope>NUCLEOTIDE SEQUENCE</scope>
</reference>
<feature type="non-terminal residue" evidence="1">
    <location>
        <position position="49"/>
    </location>
</feature>
<dbReference type="Gene3D" id="1.20.1340.10">
    <property type="entry name" value="dopa decarboxylase, N-terminal domain"/>
    <property type="match status" value="1"/>
</dbReference>
<gene>
    <name evidence="1" type="ORF">METZ01_LOCUS410882</name>
</gene>
<name>A0A382WIS9_9ZZZZ</name>
<organism evidence="1">
    <name type="scientific">marine metagenome</name>
    <dbReference type="NCBI Taxonomy" id="408172"/>
    <lineage>
        <taxon>unclassified sequences</taxon>
        <taxon>metagenomes</taxon>
        <taxon>ecological metagenomes</taxon>
    </lineage>
</organism>
<protein>
    <submittedName>
        <fullName evidence="1">Uncharacterized protein</fullName>
    </submittedName>
</protein>